<proteinExistence type="predicted"/>
<dbReference type="OrthoDB" id="5977668at2759"/>
<keyword evidence="2" id="KW-1185">Reference proteome</keyword>
<reference evidence="1 2" key="1">
    <citation type="journal article" date="2018" name="Mol. Plant">
        <title>The genome of Artemisia annua provides insight into the evolution of Asteraceae family and artemisinin biosynthesis.</title>
        <authorList>
            <person name="Shen Q."/>
            <person name="Zhang L."/>
            <person name="Liao Z."/>
            <person name="Wang S."/>
            <person name="Yan T."/>
            <person name="Shi P."/>
            <person name="Liu M."/>
            <person name="Fu X."/>
            <person name="Pan Q."/>
            <person name="Wang Y."/>
            <person name="Lv Z."/>
            <person name="Lu X."/>
            <person name="Zhang F."/>
            <person name="Jiang W."/>
            <person name="Ma Y."/>
            <person name="Chen M."/>
            <person name="Hao X."/>
            <person name="Li L."/>
            <person name="Tang Y."/>
            <person name="Lv G."/>
            <person name="Zhou Y."/>
            <person name="Sun X."/>
            <person name="Brodelius P.E."/>
            <person name="Rose J.K.C."/>
            <person name="Tang K."/>
        </authorList>
    </citation>
    <scope>NUCLEOTIDE SEQUENCE [LARGE SCALE GENOMIC DNA]</scope>
    <source>
        <strain evidence="2">cv. Huhao1</strain>
        <tissue evidence="1">Leaf</tissue>
    </source>
</reference>
<dbReference type="Proteomes" id="UP000245207">
    <property type="component" value="Unassembled WGS sequence"/>
</dbReference>
<dbReference type="EMBL" id="PKPP01007100">
    <property type="protein sequence ID" value="PWA54358.1"/>
    <property type="molecule type" value="Genomic_DNA"/>
</dbReference>
<name>A0A2U1LZC6_ARTAN</name>
<protein>
    <submittedName>
        <fullName evidence="1">Uncharacterized protein</fullName>
    </submittedName>
</protein>
<comment type="caution">
    <text evidence="1">The sequence shown here is derived from an EMBL/GenBank/DDBJ whole genome shotgun (WGS) entry which is preliminary data.</text>
</comment>
<accession>A0A2U1LZC6</accession>
<gene>
    <name evidence="1" type="ORF">CTI12_AA432340</name>
</gene>
<organism evidence="1 2">
    <name type="scientific">Artemisia annua</name>
    <name type="common">Sweet wormwood</name>
    <dbReference type="NCBI Taxonomy" id="35608"/>
    <lineage>
        <taxon>Eukaryota</taxon>
        <taxon>Viridiplantae</taxon>
        <taxon>Streptophyta</taxon>
        <taxon>Embryophyta</taxon>
        <taxon>Tracheophyta</taxon>
        <taxon>Spermatophyta</taxon>
        <taxon>Magnoliopsida</taxon>
        <taxon>eudicotyledons</taxon>
        <taxon>Gunneridae</taxon>
        <taxon>Pentapetalae</taxon>
        <taxon>asterids</taxon>
        <taxon>campanulids</taxon>
        <taxon>Asterales</taxon>
        <taxon>Asteraceae</taxon>
        <taxon>Asteroideae</taxon>
        <taxon>Anthemideae</taxon>
        <taxon>Artemisiinae</taxon>
        <taxon>Artemisia</taxon>
    </lineage>
</organism>
<evidence type="ECO:0000313" key="1">
    <source>
        <dbReference type="EMBL" id="PWA54358.1"/>
    </source>
</evidence>
<evidence type="ECO:0000313" key="2">
    <source>
        <dbReference type="Proteomes" id="UP000245207"/>
    </source>
</evidence>
<sequence>MPPTAAMFPTVYDSAGSVEHSQKDGLVGLNNSHIGSLVSVDHTKKDSPVCVNHSQKGSPVSVNHSQKGSPVSVEQIQIDSPIILTRSIFQRTAKAFLADNLHCRLWAGVYAYTKKRLRNCAKEDYFGGHAKTVTMDDGVDLELGFMDDVKTFMPNWVTYHNMLELFEALGIDIELSDM</sequence>
<dbReference type="AlphaFoldDB" id="A0A2U1LZC6"/>
<dbReference type="STRING" id="35608.A0A2U1LZC6"/>